<reference evidence="4 5" key="1">
    <citation type="submission" date="2019-06" db="EMBL/GenBank/DDBJ databases">
        <authorList>
            <person name="Palmer J.M."/>
        </authorList>
    </citation>
    <scope>NUCLEOTIDE SEQUENCE [LARGE SCALE GENOMIC DNA]</scope>
    <source>
        <strain evidence="2 4">TWF102</strain>
        <strain evidence="3 5">TWF703</strain>
    </source>
</reference>
<feature type="compositionally biased region" description="Basic and acidic residues" evidence="1">
    <location>
        <begin position="424"/>
        <end position="438"/>
    </location>
</feature>
<dbReference type="EMBL" id="WIQZ01000065">
    <property type="protein sequence ID" value="KAF3129052.1"/>
    <property type="molecule type" value="Genomic_DNA"/>
</dbReference>
<evidence type="ECO:0000313" key="2">
    <source>
        <dbReference type="EMBL" id="KAF3113507.1"/>
    </source>
</evidence>
<protein>
    <recommendedName>
        <fullName evidence="6">Fucose-specific lectin</fullName>
    </recommendedName>
</protein>
<dbReference type="AlphaFoldDB" id="A0A7C8JK67"/>
<dbReference type="Proteomes" id="UP000475325">
    <property type="component" value="Unassembled WGS sequence"/>
</dbReference>
<accession>A0A7C8JK67</accession>
<dbReference type="Gene3D" id="2.120.10.70">
    <property type="entry name" value="Fucose-specific lectin"/>
    <property type="match status" value="1"/>
</dbReference>
<organism evidence="3 5">
    <name type="scientific">Orbilia oligospora</name>
    <name type="common">Nematode-trapping fungus</name>
    <name type="synonym">Arthrobotrys oligospora</name>
    <dbReference type="NCBI Taxonomy" id="2813651"/>
    <lineage>
        <taxon>Eukaryota</taxon>
        <taxon>Fungi</taxon>
        <taxon>Dikarya</taxon>
        <taxon>Ascomycota</taxon>
        <taxon>Pezizomycotina</taxon>
        <taxon>Orbiliomycetes</taxon>
        <taxon>Orbiliales</taxon>
        <taxon>Orbiliaceae</taxon>
        <taxon>Orbilia</taxon>
    </lineage>
</organism>
<name>A0A7C8JK67_ORBOL</name>
<evidence type="ECO:0000313" key="5">
    <source>
        <dbReference type="Proteomes" id="UP000480548"/>
    </source>
</evidence>
<evidence type="ECO:0008006" key="6">
    <source>
        <dbReference type="Google" id="ProtNLM"/>
    </source>
</evidence>
<feature type="compositionally biased region" description="Basic and acidic residues" evidence="1">
    <location>
        <begin position="376"/>
        <end position="386"/>
    </location>
</feature>
<dbReference type="EMBL" id="WIQW01000001">
    <property type="protein sequence ID" value="KAF3113507.1"/>
    <property type="molecule type" value="Genomic_DNA"/>
</dbReference>
<sequence>MGTPVPVKSLATDTTTRQSEGTLKTSQTTSLTNGAGPSILNVSATSNSGVAQSSTTEEEIQNMSAVAAILNPITALKGGKTKVAIYSSLDNCTLGFEQRFLGDIVNKAKGDLGSVKLANPSTLVSVLLEDIVHVYGVNSTNNLCLLNPVYEPVQDAIIANGTFTGCSDGDSEGWLFYQVKDVKANTSIIYEQLLTGTGAGATKVEDTSPTVANTSLAACYDGEHRWLAYQKSNNCVVLRNVDRKKEAVLENTRYTALPKTPLGVVHIPGSGNSRGRVFVYYIHKDLSLRRAFVEIDDVVDFRGYGQEAVVEKSGTICDWTQLSVIADPGSKTNHIYAVRNAKVAAGKQVSAIIDDWGASIQKLEEYHHSHHRQYRGVKDGNDESHHGPKHGKQEYYSGQGQWSDGHYHAPGAGFEGHFRPPQSGREEYHYNHTHDRRPPPHTHHSLPHGLEKHMFSGMSDMQVELGKVNLNALLKLCFDEPRVEYRPQYYKHS</sequence>
<feature type="region of interest" description="Disordered" evidence="1">
    <location>
        <begin position="1"/>
        <end position="38"/>
    </location>
</feature>
<feature type="compositionally biased region" description="Polar residues" evidence="1">
    <location>
        <begin position="11"/>
        <end position="38"/>
    </location>
</feature>
<proteinExistence type="predicted"/>
<evidence type="ECO:0000313" key="4">
    <source>
        <dbReference type="Proteomes" id="UP000475325"/>
    </source>
</evidence>
<dbReference type="Proteomes" id="UP000480548">
    <property type="component" value="Unassembled WGS sequence"/>
</dbReference>
<gene>
    <name evidence="2" type="ORF">TWF102_000165</name>
    <name evidence="3" type="ORF">TWF703_009082</name>
</gene>
<comment type="caution">
    <text evidence="3">The sequence shown here is derived from an EMBL/GenBank/DDBJ whole genome shotgun (WGS) entry which is preliminary data.</text>
</comment>
<evidence type="ECO:0000313" key="3">
    <source>
        <dbReference type="EMBL" id="KAF3129052.1"/>
    </source>
</evidence>
<feature type="region of interest" description="Disordered" evidence="1">
    <location>
        <begin position="368"/>
        <end position="450"/>
    </location>
</feature>
<evidence type="ECO:0000256" key="1">
    <source>
        <dbReference type="SAM" id="MobiDB-lite"/>
    </source>
</evidence>